<evidence type="ECO:0000256" key="1">
    <source>
        <dbReference type="ARBA" id="ARBA00022630"/>
    </source>
</evidence>
<reference evidence="4" key="1">
    <citation type="submission" date="2017-05" db="EMBL/GenBank/DDBJ databases">
        <authorList>
            <person name="Song R."/>
            <person name="Chenine A.L."/>
            <person name="Ruprecht R.M."/>
        </authorList>
    </citation>
    <scope>NUCLEOTIDE SEQUENCE</scope>
    <source>
        <strain evidence="4">Kingella_eburonensis</strain>
    </source>
</reference>
<dbReference type="STRING" id="1522312.GCA_900177895_00795"/>
<dbReference type="EMBL" id="FXUV02000026">
    <property type="protein sequence ID" value="SNB70499.1"/>
    <property type="molecule type" value="Genomic_DNA"/>
</dbReference>
<dbReference type="EMBL" id="FXUV01000023">
    <property type="protein sequence ID" value="SMQ12482.1"/>
    <property type="molecule type" value="Genomic_DNA"/>
</dbReference>
<evidence type="ECO:0000313" key="5">
    <source>
        <dbReference type="EMBL" id="SNB70499.1"/>
    </source>
</evidence>
<dbReference type="SUPFAM" id="SSF51395">
    <property type="entry name" value="FMN-linked oxidoreductases"/>
    <property type="match status" value="1"/>
</dbReference>
<dbReference type="Pfam" id="PF00724">
    <property type="entry name" value="Oxidored_FMN"/>
    <property type="match status" value="1"/>
</dbReference>
<dbReference type="RefSeq" id="WP_095062669.1">
    <property type="nucleotide sequence ID" value="NZ_FXUV02000026.1"/>
</dbReference>
<dbReference type="Proteomes" id="UP000215450">
    <property type="component" value="Unassembled WGS sequence"/>
</dbReference>
<dbReference type="AlphaFoldDB" id="A0A238HGI4"/>
<evidence type="ECO:0000259" key="3">
    <source>
        <dbReference type="Pfam" id="PF00724"/>
    </source>
</evidence>
<keyword evidence="2 4" id="KW-0560">Oxidoreductase</keyword>
<dbReference type="InterPro" id="IPR051799">
    <property type="entry name" value="NADH_flavin_oxidoreductase"/>
</dbReference>
<dbReference type="PANTHER" id="PTHR43656:SF2">
    <property type="entry name" value="BINDING OXIDOREDUCTASE, PUTATIVE (AFU_ORTHOLOGUE AFUA_2G08260)-RELATED"/>
    <property type="match status" value="1"/>
</dbReference>
<dbReference type="GO" id="GO:0010181">
    <property type="term" value="F:FMN binding"/>
    <property type="evidence" value="ECO:0007669"/>
    <property type="project" value="InterPro"/>
</dbReference>
<feature type="domain" description="NADH:flavin oxidoreductase/NADH oxidase N-terminal" evidence="3">
    <location>
        <begin position="7"/>
        <end position="333"/>
    </location>
</feature>
<evidence type="ECO:0000256" key="2">
    <source>
        <dbReference type="ARBA" id="ARBA00023002"/>
    </source>
</evidence>
<keyword evidence="1" id="KW-0285">Flavoprotein</keyword>
<dbReference type="Gene3D" id="3.20.20.70">
    <property type="entry name" value="Aldolase class I"/>
    <property type="match status" value="1"/>
</dbReference>
<evidence type="ECO:0000313" key="6">
    <source>
        <dbReference type="Proteomes" id="UP000215450"/>
    </source>
</evidence>
<protein>
    <submittedName>
        <fullName evidence="4">NADH oxidase</fullName>
        <ecNumber evidence="4">1.-.-.-</ecNumber>
    </submittedName>
</protein>
<keyword evidence="6" id="KW-1185">Reference proteome</keyword>
<dbReference type="OrthoDB" id="8985337at2"/>
<accession>A0A238HGI4</accession>
<dbReference type="InterPro" id="IPR001155">
    <property type="entry name" value="OxRdtase_FMN_N"/>
</dbReference>
<dbReference type="GO" id="GO:0016491">
    <property type="term" value="F:oxidoreductase activity"/>
    <property type="evidence" value="ECO:0007669"/>
    <property type="project" value="UniProtKB-KW"/>
</dbReference>
<name>A0A238HGI4_9NEIS</name>
<sequence length="369" mass="40830">MKTDFSKLYQPIKFNNGVEIKNRLVVAPMTHCASDENGHITDEERNYLRDRFNGFGMFISACVLVHPNGKAFHGQPEAIGVEDLPSLSEVAQIAKAQGTTAILQIHHGGHQSIPALNNGEIVAPSAMNGARELTDSEIREIIAGFANAADLAVQAGYDGVEIHGANGYLIQQFYSAESNQRTDEWGGSRENRMKFPLAVVDAVTAAVAKHNRPDFIIGYRFSPEEPGENGLTMTDTYALIDALLEKPLQYLHVSLHNFYNHARRGADETKTRMELLHAHINGRLPFIGVGNLITPKQIADAFDTGWADMVALGKTVLLNPDLLDLVNSGREDEVHTEIDPAQKDRYRYGEFLWNINMQGPNGFLPELKK</sequence>
<dbReference type="EC" id="1.-.-.-" evidence="4"/>
<evidence type="ECO:0000313" key="4">
    <source>
        <dbReference type="EMBL" id="SMQ12482.1"/>
    </source>
</evidence>
<dbReference type="PANTHER" id="PTHR43656">
    <property type="entry name" value="BINDING OXIDOREDUCTASE, PUTATIVE (AFU_ORTHOLOGUE AFUA_2G08260)-RELATED"/>
    <property type="match status" value="1"/>
</dbReference>
<gene>
    <name evidence="5" type="ORF">KEBURONENSIS_01337</name>
    <name evidence="4" type="ORF">KEBURONENSIS_01382</name>
</gene>
<dbReference type="CDD" id="cd04735">
    <property type="entry name" value="OYE_like_4_FMN"/>
    <property type="match status" value="1"/>
</dbReference>
<proteinExistence type="predicted"/>
<organism evidence="4">
    <name type="scientific">Kingella negevensis</name>
    <dbReference type="NCBI Taxonomy" id="1522312"/>
    <lineage>
        <taxon>Bacteria</taxon>
        <taxon>Pseudomonadati</taxon>
        <taxon>Pseudomonadota</taxon>
        <taxon>Betaproteobacteria</taxon>
        <taxon>Neisseriales</taxon>
        <taxon>Neisseriaceae</taxon>
        <taxon>Kingella</taxon>
    </lineage>
</organism>
<reference evidence="5 6" key="2">
    <citation type="submission" date="2017-06" db="EMBL/GenBank/DDBJ databases">
        <authorList>
            <person name="Kim H.J."/>
            <person name="Triplett B.A."/>
        </authorList>
    </citation>
    <scope>NUCLEOTIDE SEQUENCE [LARGE SCALE GENOMIC DNA]</scope>
    <source>
        <strain evidence="5">Kingella_eburonensis</strain>
    </source>
</reference>
<dbReference type="InterPro" id="IPR013785">
    <property type="entry name" value="Aldolase_TIM"/>
</dbReference>